<dbReference type="AlphaFoldDB" id="A0A2N8KXQ2"/>
<evidence type="ECO:0000256" key="1">
    <source>
        <dbReference type="SAM" id="MobiDB-lite"/>
    </source>
</evidence>
<comment type="caution">
    <text evidence="2">The sequence shown here is derived from an EMBL/GenBank/DDBJ whole genome shotgun (WGS) entry which is preliminary data.</text>
</comment>
<evidence type="ECO:0000313" key="3">
    <source>
        <dbReference type="Proteomes" id="UP000235916"/>
    </source>
</evidence>
<proteinExistence type="predicted"/>
<protein>
    <submittedName>
        <fullName evidence="2">Uncharacterized protein</fullName>
    </submittedName>
</protein>
<accession>A0A2N8KXQ2</accession>
<feature type="compositionally biased region" description="Basic and acidic residues" evidence="1">
    <location>
        <begin position="312"/>
        <end position="327"/>
    </location>
</feature>
<organism evidence="2 3">
    <name type="scientific">Kinneretia aquatilis</name>
    <dbReference type="NCBI Taxonomy" id="2070761"/>
    <lineage>
        <taxon>Bacteria</taxon>
        <taxon>Pseudomonadati</taxon>
        <taxon>Pseudomonadota</taxon>
        <taxon>Betaproteobacteria</taxon>
        <taxon>Burkholderiales</taxon>
        <taxon>Sphaerotilaceae</taxon>
        <taxon>Roseateles</taxon>
    </lineage>
</organism>
<sequence length="350" mass="36886">MPAQPSPAQHHTAETQAQAGQAVVVSVVALQPLLLDDAGLGQQAGRGLAQRSSLMDNRRLPFGSTTKLAAQQRADVARLFSPQRVPGIGGSVGLRARRLEHLRGVHGEQAAEHPGQGQHAAAQTQDVVPAGETLAIGRARATLVAAPETPAHTPATEDGEPMQPGAQPAPAALGEAGVTHHLAGGAAGVQPALRLVGHRHAVEGAVRVHCLGVGPGVVLHPRQQLGRRILRKVARSRERLIRTDARNAPSAARIAEDVARLARCTAQAPLAGVLQARGLQSLRHRHAAGLPVQRRQTLHLLGRRQLGVADGEHEHAGQDSQRHHQAERNAGPAVQQIEEAFHGYAPFRST</sequence>
<evidence type="ECO:0000313" key="2">
    <source>
        <dbReference type="EMBL" id="PND38247.1"/>
    </source>
</evidence>
<dbReference type="Proteomes" id="UP000235916">
    <property type="component" value="Unassembled WGS sequence"/>
</dbReference>
<reference evidence="2 3" key="1">
    <citation type="submission" date="2018-01" db="EMBL/GenBank/DDBJ databases">
        <title>Draft genome sequence of Paucibacter aquatile CR182 isolated from freshwater of the Nakdong River.</title>
        <authorList>
            <person name="Choi A."/>
            <person name="Chung E.J."/>
        </authorList>
    </citation>
    <scope>NUCLEOTIDE SEQUENCE [LARGE SCALE GENOMIC DNA]</scope>
    <source>
        <strain evidence="2 3">CR182</strain>
    </source>
</reference>
<feature type="region of interest" description="Disordered" evidence="1">
    <location>
        <begin position="148"/>
        <end position="171"/>
    </location>
</feature>
<gene>
    <name evidence="2" type="ORF">C1O66_12415</name>
</gene>
<feature type="region of interest" description="Disordered" evidence="1">
    <location>
        <begin position="312"/>
        <end position="331"/>
    </location>
</feature>
<keyword evidence="3" id="KW-1185">Reference proteome</keyword>
<name>A0A2N8KXQ2_9BURK</name>
<dbReference type="EMBL" id="POSP01000003">
    <property type="protein sequence ID" value="PND38247.1"/>
    <property type="molecule type" value="Genomic_DNA"/>
</dbReference>